<dbReference type="PROSITE" id="PS50850">
    <property type="entry name" value="MFS"/>
    <property type="match status" value="1"/>
</dbReference>
<dbReference type="RefSeq" id="WP_246214068.1">
    <property type="nucleotide sequence ID" value="NZ_BAAAMZ010000002.1"/>
</dbReference>
<keyword evidence="3 7" id="KW-0812">Transmembrane</keyword>
<dbReference type="InterPro" id="IPR036259">
    <property type="entry name" value="MFS_trans_sf"/>
</dbReference>
<feature type="transmembrane region" description="Helical" evidence="7">
    <location>
        <begin position="277"/>
        <end position="300"/>
    </location>
</feature>
<dbReference type="GO" id="GO:0005886">
    <property type="term" value="C:plasma membrane"/>
    <property type="evidence" value="ECO:0007669"/>
    <property type="project" value="UniProtKB-SubCell"/>
</dbReference>
<dbReference type="CDD" id="cd17321">
    <property type="entry name" value="MFS_MMR_MDR_like"/>
    <property type="match status" value="1"/>
</dbReference>
<dbReference type="PANTHER" id="PTHR42718:SF9">
    <property type="entry name" value="MAJOR FACILITATOR SUPERFAMILY MULTIDRUG TRANSPORTER MFSC"/>
    <property type="match status" value="1"/>
</dbReference>
<sequence length="459" mass="47816">MGVLVRESGVVEARQPRRARWALLSVCLGYFMVLLDGSALNIALPAVQADVHGSFATLQWLVTLYTVPLAGLLLSAGALADRAGSRRVFMGALGGFALTSLMCALSPDLGTLIVCRALQGVAAAGVLPTTLAIIARNHPVPADRARAITAWGATGGIALVVGPIGGGLLTHYLGWRSIFLVNVPVGALALWLSWRFARETERRVARSYDLPGQLATTAGLALTVAALIEGGARGWTDRYTLSLGAAGLLALAVLVLVERRAAAPMLPFAMFRRPAFVAAVTAGFAFQFGAFGLQFVIAVFVETQWHYSPARAGAFLLPYALLLTLGTSLLNRRWQSRGMRWLLLVGSTVAALGTLVCLAAGAERDWLLLTAGFAVTGLGGGILAPSINGAALAEADSRYAGIASGVLNTFRQMGLAVGVAVLGAVLSGSDGVTGLRTDLAIGVGCFLLIALLGRRYIGR</sequence>
<dbReference type="SUPFAM" id="SSF103473">
    <property type="entry name" value="MFS general substrate transporter"/>
    <property type="match status" value="1"/>
</dbReference>
<feature type="transmembrane region" description="Helical" evidence="7">
    <location>
        <begin position="342"/>
        <end position="362"/>
    </location>
</feature>
<feature type="transmembrane region" description="Helical" evidence="7">
    <location>
        <begin position="439"/>
        <end position="457"/>
    </location>
</feature>
<reference evidence="9 10" key="1">
    <citation type="submission" date="2019-06" db="EMBL/GenBank/DDBJ databases">
        <title>Sequencing the genomes of 1000 actinobacteria strains.</title>
        <authorList>
            <person name="Klenk H.-P."/>
        </authorList>
    </citation>
    <scope>NUCLEOTIDE SEQUENCE [LARGE SCALE GENOMIC DNA]</scope>
    <source>
        <strain evidence="9 10">DSM 44826</strain>
    </source>
</reference>
<dbReference type="GO" id="GO:0046677">
    <property type="term" value="P:response to antibiotic"/>
    <property type="evidence" value="ECO:0007669"/>
    <property type="project" value="UniProtKB-KW"/>
</dbReference>
<feature type="transmembrane region" description="Helical" evidence="7">
    <location>
        <begin position="238"/>
        <end position="257"/>
    </location>
</feature>
<dbReference type="InterPro" id="IPR020846">
    <property type="entry name" value="MFS_dom"/>
</dbReference>
<organism evidence="9 10">
    <name type="scientific">Kitasatospora viridis</name>
    <dbReference type="NCBI Taxonomy" id="281105"/>
    <lineage>
        <taxon>Bacteria</taxon>
        <taxon>Bacillati</taxon>
        <taxon>Actinomycetota</taxon>
        <taxon>Actinomycetes</taxon>
        <taxon>Kitasatosporales</taxon>
        <taxon>Streptomycetaceae</taxon>
        <taxon>Kitasatospora</taxon>
    </lineage>
</organism>
<dbReference type="Gene3D" id="1.20.1250.20">
    <property type="entry name" value="MFS general substrate transporter like domains"/>
    <property type="match status" value="1"/>
</dbReference>
<keyword evidence="10" id="KW-1185">Reference proteome</keyword>
<dbReference type="Gene3D" id="1.20.1720.10">
    <property type="entry name" value="Multidrug resistance protein D"/>
    <property type="match status" value="1"/>
</dbReference>
<feature type="transmembrane region" description="Helical" evidence="7">
    <location>
        <begin position="88"/>
        <end position="107"/>
    </location>
</feature>
<feature type="transmembrane region" description="Helical" evidence="7">
    <location>
        <begin position="56"/>
        <end position="76"/>
    </location>
</feature>
<protein>
    <submittedName>
        <fullName evidence="9">EmrB/QacA subfamily drug resistance transporter</fullName>
    </submittedName>
</protein>
<evidence type="ECO:0000256" key="7">
    <source>
        <dbReference type="SAM" id="Phobius"/>
    </source>
</evidence>
<dbReference type="AlphaFoldDB" id="A0A561T662"/>
<comment type="subcellular location">
    <subcellularLocation>
        <location evidence="1">Cell membrane</location>
        <topology evidence="1">Multi-pass membrane protein</topology>
    </subcellularLocation>
</comment>
<dbReference type="Proteomes" id="UP000317940">
    <property type="component" value="Unassembled WGS sequence"/>
</dbReference>
<comment type="caution">
    <text evidence="9">The sequence shown here is derived from an EMBL/GenBank/DDBJ whole genome shotgun (WGS) entry which is preliminary data.</text>
</comment>
<keyword evidence="4 7" id="KW-1133">Transmembrane helix</keyword>
<evidence type="ECO:0000259" key="8">
    <source>
        <dbReference type="PROSITE" id="PS50850"/>
    </source>
</evidence>
<evidence type="ECO:0000256" key="1">
    <source>
        <dbReference type="ARBA" id="ARBA00004651"/>
    </source>
</evidence>
<dbReference type="Pfam" id="PF07690">
    <property type="entry name" value="MFS_1"/>
    <property type="match status" value="1"/>
</dbReference>
<dbReference type="GO" id="GO:0022857">
    <property type="term" value="F:transmembrane transporter activity"/>
    <property type="evidence" value="ECO:0007669"/>
    <property type="project" value="InterPro"/>
</dbReference>
<dbReference type="InterPro" id="IPR011701">
    <property type="entry name" value="MFS"/>
</dbReference>
<evidence type="ECO:0000256" key="3">
    <source>
        <dbReference type="ARBA" id="ARBA00022692"/>
    </source>
</evidence>
<keyword evidence="6" id="KW-0046">Antibiotic resistance</keyword>
<feature type="transmembrane region" description="Helical" evidence="7">
    <location>
        <begin position="21"/>
        <end position="44"/>
    </location>
</feature>
<dbReference type="EMBL" id="VIWT01000004">
    <property type="protein sequence ID" value="TWF82605.1"/>
    <property type="molecule type" value="Genomic_DNA"/>
</dbReference>
<keyword evidence="2" id="KW-0813">Transport</keyword>
<feature type="domain" description="Major facilitator superfamily (MFS) profile" evidence="8">
    <location>
        <begin position="22"/>
        <end position="459"/>
    </location>
</feature>
<feature type="transmembrane region" description="Helical" evidence="7">
    <location>
        <begin position="147"/>
        <end position="169"/>
    </location>
</feature>
<proteinExistence type="predicted"/>
<evidence type="ECO:0000256" key="4">
    <source>
        <dbReference type="ARBA" id="ARBA00022989"/>
    </source>
</evidence>
<evidence type="ECO:0000256" key="2">
    <source>
        <dbReference type="ARBA" id="ARBA00022448"/>
    </source>
</evidence>
<feature type="transmembrane region" description="Helical" evidence="7">
    <location>
        <begin position="405"/>
        <end position="427"/>
    </location>
</feature>
<feature type="transmembrane region" description="Helical" evidence="7">
    <location>
        <begin position="312"/>
        <end position="330"/>
    </location>
</feature>
<feature type="transmembrane region" description="Helical" evidence="7">
    <location>
        <begin position="175"/>
        <end position="194"/>
    </location>
</feature>
<feature type="transmembrane region" description="Helical" evidence="7">
    <location>
        <begin position="368"/>
        <end position="393"/>
    </location>
</feature>
<accession>A0A561T662</accession>
<keyword evidence="5 7" id="KW-0472">Membrane</keyword>
<evidence type="ECO:0000313" key="9">
    <source>
        <dbReference type="EMBL" id="TWF82605.1"/>
    </source>
</evidence>
<dbReference type="PANTHER" id="PTHR42718">
    <property type="entry name" value="MAJOR FACILITATOR SUPERFAMILY MULTIDRUG TRANSPORTER MFSC"/>
    <property type="match status" value="1"/>
</dbReference>
<feature type="transmembrane region" description="Helical" evidence="7">
    <location>
        <begin position="113"/>
        <end position="135"/>
    </location>
</feature>
<gene>
    <name evidence="9" type="ORF">FHX73_1487</name>
</gene>
<evidence type="ECO:0000313" key="10">
    <source>
        <dbReference type="Proteomes" id="UP000317940"/>
    </source>
</evidence>
<feature type="transmembrane region" description="Helical" evidence="7">
    <location>
        <begin position="214"/>
        <end position="232"/>
    </location>
</feature>
<evidence type="ECO:0000256" key="6">
    <source>
        <dbReference type="ARBA" id="ARBA00023251"/>
    </source>
</evidence>
<name>A0A561T662_9ACTN</name>
<evidence type="ECO:0000256" key="5">
    <source>
        <dbReference type="ARBA" id="ARBA00023136"/>
    </source>
</evidence>